<reference evidence="3 4" key="1">
    <citation type="submission" date="2019-03" db="EMBL/GenBank/DDBJ databases">
        <title>Single cell metagenomics reveals metabolic interactions within the superorganism composed of flagellate Streblomastix strix and complex community of Bacteroidetes bacteria on its surface.</title>
        <authorList>
            <person name="Treitli S.C."/>
            <person name="Kolisko M."/>
            <person name="Husnik F."/>
            <person name="Keeling P."/>
            <person name="Hampl V."/>
        </authorList>
    </citation>
    <scope>NUCLEOTIDE SEQUENCE [LARGE SCALE GENOMIC DNA]</scope>
    <source>
        <strain evidence="3">ST1C</strain>
    </source>
</reference>
<keyword evidence="2" id="KW-1133">Transmembrane helix</keyword>
<comment type="caution">
    <text evidence="3">The sequence shown here is derived from an EMBL/GenBank/DDBJ whole genome shotgun (WGS) entry which is preliminary data.</text>
</comment>
<feature type="transmembrane region" description="Helical" evidence="2">
    <location>
        <begin position="96"/>
        <end position="117"/>
    </location>
</feature>
<dbReference type="OrthoDB" id="1919022at2759"/>
<dbReference type="GO" id="GO:0016020">
    <property type="term" value="C:membrane"/>
    <property type="evidence" value="ECO:0007669"/>
    <property type="project" value="InterPro"/>
</dbReference>
<dbReference type="AlphaFoldDB" id="A0A5J4URD9"/>
<organism evidence="3 4">
    <name type="scientific">Streblomastix strix</name>
    <dbReference type="NCBI Taxonomy" id="222440"/>
    <lineage>
        <taxon>Eukaryota</taxon>
        <taxon>Metamonada</taxon>
        <taxon>Preaxostyla</taxon>
        <taxon>Oxymonadida</taxon>
        <taxon>Streblomastigidae</taxon>
        <taxon>Streblomastix</taxon>
    </lineage>
</organism>
<dbReference type="GO" id="GO:0015031">
    <property type="term" value="P:protein transport"/>
    <property type="evidence" value="ECO:0007669"/>
    <property type="project" value="InterPro"/>
</dbReference>
<dbReference type="EMBL" id="SNRW01013154">
    <property type="protein sequence ID" value="KAA6372939.1"/>
    <property type="molecule type" value="Genomic_DNA"/>
</dbReference>
<evidence type="ECO:0000256" key="2">
    <source>
        <dbReference type="SAM" id="Phobius"/>
    </source>
</evidence>
<comment type="similarity">
    <text evidence="1">Belongs to the SecY/SEC61-alpha family.</text>
</comment>
<feature type="transmembrane region" description="Helical" evidence="2">
    <location>
        <begin position="20"/>
        <end position="38"/>
    </location>
</feature>
<dbReference type="Gene3D" id="1.10.3370.10">
    <property type="entry name" value="SecY subunit domain"/>
    <property type="match status" value="1"/>
</dbReference>
<dbReference type="SUPFAM" id="SSF103491">
    <property type="entry name" value="Preprotein translocase SecY subunit"/>
    <property type="match status" value="1"/>
</dbReference>
<dbReference type="Pfam" id="PF00344">
    <property type="entry name" value="SecY"/>
    <property type="match status" value="1"/>
</dbReference>
<sequence>MYFLLFLPSAPIFRYDPLQDIIYLAFTLAASALFSRIWEDVYRQGVKDVAQQMQQQQVFSPGFKDQSNAKELQRYITIAASFGGMCIGLLSVSSDFLGAIGSGTGILLAVTTIYQYFETFVKEGSETGLF</sequence>
<accession>A0A5J4URD9</accession>
<dbReference type="Proteomes" id="UP000324800">
    <property type="component" value="Unassembled WGS sequence"/>
</dbReference>
<proteinExistence type="inferred from homology"/>
<dbReference type="InterPro" id="IPR002208">
    <property type="entry name" value="SecY/SEC61-alpha"/>
</dbReference>
<evidence type="ECO:0000256" key="1">
    <source>
        <dbReference type="RuleBase" id="RU004349"/>
    </source>
</evidence>
<dbReference type="PANTHER" id="PTHR10906">
    <property type="entry name" value="SECY/SEC61-ALPHA FAMILY MEMBER"/>
    <property type="match status" value="1"/>
</dbReference>
<evidence type="ECO:0000313" key="3">
    <source>
        <dbReference type="EMBL" id="KAA6372939.1"/>
    </source>
</evidence>
<feature type="transmembrane region" description="Helical" evidence="2">
    <location>
        <begin position="72"/>
        <end position="90"/>
    </location>
</feature>
<name>A0A5J4URD9_9EUKA</name>
<evidence type="ECO:0000313" key="4">
    <source>
        <dbReference type="Proteomes" id="UP000324800"/>
    </source>
</evidence>
<keyword evidence="2" id="KW-0812">Transmembrane</keyword>
<keyword evidence="2" id="KW-0472">Membrane</keyword>
<gene>
    <name evidence="3" type="ORF">EZS28_031532</name>
</gene>
<protein>
    <submittedName>
        <fullName evidence="3">Putative translocation protein, Sec family</fullName>
    </submittedName>
</protein>
<dbReference type="InterPro" id="IPR023201">
    <property type="entry name" value="SecY_dom_sf"/>
</dbReference>